<sequence>MELSSHEGGIPIPLNSTFGGAAHGHGHGHLILHDHPAVPHNHNIISSAAPQIPISNNGGPSLTAASIDDSHVPYKKMVRYRECLKNHAASMGGTATDGCGEFMPSGEEGSIEALTCSACNCHRNFHRKEIEGEHGSCTGDHCYHINNPHFSRVNGRKVILGHHKGILAPAEALCYPTAAGALIPSRSSAPHHQMIMSYNMGSLPSESDEQEDGGGAMMARPAQLMKKRFRTKFSQEQKEKMLNFAEKVGWKLQKQEETVVQQFCQEIGVKRRVLKVWMHNNKHSLAKMNPSTTTATAATTTTATS</sequence>
<evidence type="ECO:0000313" key="12">
    <source>
        <dbReference type="Proteomes" id="UP001151752"/>
    </source>
</evidence>
<dbReference type="NCBIfam" id="TIGR01565">
    <property type="entry name" value="homeo_ZF_HD"/>
    <property type="match status" value="1"/>
</dbReference>
<dbReference type="GO" id="GO:0000976">
    <property type="term" value="F:transcription cis-regulatory region binding"/>
    <property type="evidence" value="ECO:0007669"/>
    <property type="project" value="TreeGrafter"/>
</dbReference>
<dbReference type="PANTHER" id="PTHR31948:SF163">
    <property type="entry name" value="ZINC-FINGER HOMEODOMAIN PROTEIN 3"/>
    <property type="match status" value="1"/>
</dbReference>
<accession>A0A9Q0T4B5</accession>
<dbReference type="NCBIfam" id="TIGR01566">
    <property type="entry name" value="ZF_HD_prot_N"/>
    <property type="match status" value="1"/>
</dbReference>
<keyword evidence="7 11" id="KW-0371">Homeobox</keyword>
<dbReference type="FunFam" id="1.10.10.60:FF:000257">
    <property type="entry name" value="Zinc-finger homeodomain protein 2"/>
    <property type="match status" value="1"/>
</dbReference>
<keyword evidence="4" id="KW-0862">Zinc</keyword>
<dbReference type="InterPro" id="IPR006456">
    <property type="entry name" value="ZF_HD_homeobox_Cys/His_dimer"/>
</dbReference>
<dbReference type="GO" id="GO:0003700">
    <property type="term" value="F:DNA-binding transcription factor activity"/>
    <property type="evidence" value="ECO:0007669"/>
    <property type="project" value="TreeGrafter"/>
</dbReference>
<evidence type="ECO:0000256" key="6">
    <source>
        <dbReference type="ARBA" id="ARBA00023125"/>
    </source>
</evidence>
<reference evidence="11" key="1">
    <citation type="submission" date="2022-11" db="EMBL/GenBank/DDBJ databases">
        <authorList>
            <person name="Hyden B.L."/>
            <person name="Feng K."/>
            <person name="Yates T."/>
            <person name="Jawdy S."/>
            <person name="Smart L.B."/>
            <person name="Muchero W."/>
        </authorList>
    </citation>
    <scope>NUCLEOTIDE SEQUENCE</scope>
    <source>
        <tissue evidence="11">Shoot tip</tissue>
    </source>
</reference>
<comment type="caution">
    <text evidence="11">The sequence shown here is derived from an EMBL/GenBank/DDBJ whole genome shotgun (WGS) entry which is preliminary data.</text>
</comment>
<evidence type="ECO:0000256" key="4">
    <source>
        <dbReference type="ARBA" id="ARBA00022833"/>
    </source>
</evidence>
<comment type="subcellular location">
    <subcellularLocation>
        <location evidence="1">Nucleus</location>
    </subcellularLocation>
</comment>
<dbReference type="InterPro" id="IPR009057">
    <property type="entry name" value="Homeodomain-like_sf"/>
</dbReference>
<dbReference type="GO" id="GO:0050793">
    <property type="term" value="P:regulation of developmental process"/>
    <property type="evidence" value="ECO:0007669"/>
    <property type="project" value="TreeGrafter"/>
</dbReference>
<dbReference type="Gene3D" id="1.10.10.60">
    <property type="entry name" value="Homeodomain-like"/>
    <property type="match status" value="1"/>
</dbReference>
<keyword evidence="2" id="KW-0479">Metal-binding</keyword>
<gene>
    <name evidence="11" type="ORF">OIU74_011958</name>
</gene>
<dbReference type="PANTHER" id="PTHR31948">
    <property type="entry name" value="ZINC-FINGER HOMEODOMAIN PROTEIN 2"/>
    <property type="match status" value="1"/>
</dbReference>
<evidence type="ECO:0000256" key="5">
    <source>
        <dbReference type="ARBA" id="ARBA00023015"/>
    </source>
</evidence>
<dbReference type="EMBL" id="JAPFFM010000016">
    <property type="protein sequence ID" value="KAJ6700517.1"/>
    <property type="molecule type" value="Genomic_DNA"/>
</dbReference>
<dbReference type="Proteomes" id="UP001151752">
    <property type="component" value="Chromosome 1"/>
</dbReference>
<keyword evidence="6 11" id="KW-0238">DNA-binding</keyword>
<feature type="domain" description="ZF-HD dimerization-type" evidence="10">
    <location>
        <begin position="80"/>
        <end position="129"/>
    </location>
</feature>
<dbReference type="SUPFAM" id="SSF46689">
    <property type="entry name" value="Homeodomain-like"/>
    <property type="match status" value="1"/>
</dbReference>
<dbReference type="AlphaFoldDB" id="A0A9Q0T4B5"/>
<evidence type="ECO:0000259" key="10">
    <source>
        <dbReference type="PROSITE" id="PS51523"/>
    </source>
</evidence>
<evidence type="ECO:0000256" key="2">
    <source>
        <dbReference type="ARBA" id="ARBA00022723"/>
    </source>
</evidence>
<keyword evidence="9" id="KW-0539">Nucleus</keyword>
<reference evidence="11" key="2">
    <citation type="journal article" date="2023" name="Int. J. Mol. Sci.">
        <title>De Novo Assembly and Annotation of 11 Diverse Shrub Willow (Salix) Genomes Reveals Novel Gene Organization in Sex-Linked Regions.</title>
        <authorList>
            <person name="Hyden B."/>
            <person name="Feng K."/>
            <person name="Yates T.B."/>
            <person name="Jawdy S."/>
            <person name="Cereghino C."/>
            <person name="Smart L.B."/>
            <person name="Muchero W."/>
        </authorList>
    </citation>
    <scope>NUCLEOTIDE SEQUENCE</scope>
    <source>
        <tissue evidence="11">Shoot tip</tissue>
    </source>
</reference>
<dbReference type="GO" id="GO:0005634">
    <property type="term" value="C:nucleus"/>
    <property type="evidence" value="ECO:0007669"/>
    <property type="project" value="UniProtKB-SubCell"/>
</dbReference>
<evidence type="ECO:0000313" key="11">
    <source>
        <dbReference type="EMBL" id="KAJ6700517.1"/>
    </source>
</evidence>
<evidence type="ECO:0000256" key="7">
    <source>
        <dbReference type="ARBA" id="ARBA00023155"/>
    </source>
</evidence>
<evidence type="ECO:0000256" key="9">
    <source>
        <dbReference type="ARBA" id="ARBA00023242"/>
    </source>
</evidence>
<keyword evidence="5" id="KW-0805">Transcription regulation</keyword>
<proteinExistence type="predicted"/>
<name>A0A9Q0T4B5_9ROSI</name>
<evidence type="ECO:0000256" key="8">
    <source>
        <dbReference type="ARBA" id="ARBA00023163"/>
    </source>
</evidence>
<keyword evidence="8" id="KW-0804">Transcription</keyword>
<keyword evidence="12" id="KW-1185">Reference proteome</keyword>
<evidence type="ECO:0000256" key="1">
    <source>
        <dbReference type="ARBA" id="ARBA00004123"/>
    </source>
</evidence>
<protein>
    <submittedName>
        <fullName evidence="11">ZINC-FINGER HOMEODOMAIN PROTEIN 2</fullName>
    </submittedName>
</protein>
<dbReference type="GO" id="GO:0008270">
    <property type="term" value="F:zinc ion binding"/>
    <property type="evidence" value="ECO:0007669"/>
    <property type="project" value="UniProtKB-KW"/>
</dbReference>
<dbReference type="PROSITE" id="PS51523">
    <property type="entry name" value="ZF_HD_DIMER"/>
    <property type="match status" value="1"/>
</dbReference>
<dbReference type="InterPro" id="IPR006455">
    <property type="entry name" value="Homeodomain_ZF_HD"/>
</dbReference>
<dbReference type="Pfam" id="PF04770">
    <property type="entry name" value="ZF-HD_dimer"/>
    <property type="match status" value="1"/>
</dbReference>
<organism evidence="11 12">
    <name type="scientific">Salix koriyanagi</name>
    <dbReference type="NCBI Taxonomy" id="2511006"/>
    <lineage>
        <taxon>Eukaryota</taxon>
        <taxon>Viridiplantae</taxon>
        <taxon>Streptophyta</taxon>
        <taxon>Embryophyta</taxon>
        <taxon>Tracheophyta</taxon>
        <taxon>Spermatophyta</taxon>
        <taxon>Magnoliopsida</taxon>
        <taxon>eudicotyledons</taxon>
        <taxon>Gunneridae</taxon>
        <taxon>Pentapetalae</taxon>
        <taxon>rosids</taxon>
        <taxon>fabids</taxon>
        <taxon>Malpighiales</taxon>
        <taxon>Salicaceae</taxon>
        <taxon>Saliceae</taxon>
        <taxon>Salix</taxon>
    </lineage>
</organism>
<evidence type="ECO:0000256" key="3">
    <source>
        <dbReference type="ARBA" id="ARBA00022771"/>
    </source>
</evidence>
<keyword evidence="3 11" id="KW-0863">Zinc-finger</keyword>